<evidence type="ECO:0000313" key="1">
    <source>
        <dbReference type="EMBL" id="GAA4925253.1"/>
    </source>
</evidence>
<dbReference type="EMBL" id="BAABLW010000007">
    <property type="protein sequence ID" value="GAA4925253.1"/>
    <property type="molecule type" value="Genomic_DNA"/>
</dbReference>
<sequence length="63" mass="6832">MNVRDMDCSVRCRCIRVSIEGDVGIGGAFEDSTPPTGTAVVFAVYRLDQGGAMLPEVAYYSQR</sequence>
<gene>
    <name evidence="1" type="ORF">GCM10025790_23320</name>
</gene>
<keyword evidence="2" id="KW-1185">Reference proteome</keyword>
<protein>
    <submittedName>
        <fullName evidence="1">Uncharacterized protein</fullName>
    </submittedName>
</protein>
<organism evidence="1 2">
    <name type="scientific">Nesterenkonia rhizosphaerae</name>
    <dbReference type="NCBI Taxonomy" id="1348272"/>
    <lineage>
        <taxon>Bacteria</taxon>
        <taxon>Bacillati</taxon>
        <taxon>Actinomycetota</taxon>
        <taxon>Actinomycetes</taxon>
        <taxon>Micrococcales</taxon>
        <taxon>Micrococcaceae</taxon>
        <taxon>Nesterenkonia</taxon>
    </lineage>
</organism>
<reference evidence="2" key="1">
    <citation type="journal article" date="2019" name="Int. J. Syst. Evol. Microbiol.">
        <title>The Global Catalogue of Microorganisms (GCM) 10K type strain sequencing project: providing services to taxonomists for standard genome sequencing and annotation.</title>
        <authorList>
            <consortium name="The Broad Institute Genomics Platform"/>
            <consortium name="The Broad Institute Genome Sequencing Center for Infectious Disease"/>
            <person name="Wu L."/>
            <person name="Ma J."/>
        </authorList>
    </citation>
    <scope>NUCLEOTIDE SEQUENCE [LARGE SCALE GENOMIC DNA]</scope>
    <source>
        <strain evidence="2">JCM 19129</strain>
    </source>
</reference>
<dbReference type="Proteomes" id="UP001500368">
    <property type="component" value="Unassembled WGS sequence"/>
</dbReference>
<name>A0ABP9G1J0_9MICC</name>
<accession>A0ABP9G1J0</accession>
<evidence type="ECO:0000313" key="2">
    <source>
        <dbReference type="Proteomes" id="UP001500368"/>
    </source>
</evidence>
<comment type="caution">
    <text evidence="1">The sequence shown here is derived from an EMBL/GenBank/DDBJ whole genome shotgun (WGS) entry which is preliminary data.</text>
</comment>
<proteinExistence type="predicted"/>